<organism evidence="2 3">
    <name type="scientific">Levilactobacillus suantsaiihabitans</name>
    <dbReference type="NCBI Taxonomy" id="2487722"/>
    <lineage>
        <taxon>Bacteria</taxon>
        <taxon>Bacillati</taxon>
        <taxon>Bacillota</taxon>
        <taxon>Bacilli</taxon>
        <taxon>Lactobacillales</taxon>
        <taxon>Lactobacillaceae</taxon>
        <taxon>Levilactobacillus</taxon>
    </lineage>
</organism>
<reference evidence="2 3" key="1">
    <citation type="submission" date="2018-10" db="EMBL/GenBank/DDBJ databases">
        <title>Lactobacillus sp. R7 and Lactobacillus sp. R19 isolated from fermented mustard green product of Taiwan.</title>
        <authorList>
            <person name="Lin S.-T."/>
        </authorList>
    </citation>
    <scope>NUCLEOTIDE SEQUENCE [LARGE SCALE GENOMIC DNA]</scope>
    <source>
        <strain evidence="2 3">BCRC 81129</strain>
    </source>
</reference>
<dbReference type="GO" id="GO:0006576">
    <property type="term" value="P:biogenic amine metabolic process"/>
    <property type="evidence" value="ECO:0007669"/>
    <property type="project" value="InterPro"/>
</dbReference>
<comment type="caution">
    <text evidence="2">The sequence shown here is derived from an EMBL/GenBank/DDBJ whole genome shotgun (WGS) entry which is preliminary data.</text>
</comment>
<dbReference type="Pfam" id="PF10662">
    <property type="entry name" value="PduV-EutP"/>
    <property type="match status" value="1"/>
</dbReference>
<dbReference type="Proteomes" id="UP000297348">
    <property type="component" value="Unassembled WGS sequence"/>
</dbReference>
<dbReference type="PANTHER" id="PTHR40453:SF1">
    <property type="entry name" value="PROTEIN YOEF"/>
    <property type="match status" value="1"/>
</dbReference>
<dbReference type="InterPro" id="IPR027417">
    <property type="entry name" value="P-loop_NTPase"/>
</dbReference>
<comment type="similarity">
    <text evidence="1">Belongs to the EutP/PduV family.</text>
</comment>
<keyword evidence="1" id="KW-0547">Nucleotide-binding</keyword>
<dbReference type="CDD" id="cd00882">
    <property type="entry name" value="Ras_like_GTPase"/>
    <property type="match status" value="1"/>
</dbReference>
<sequence>MRRSMFIGAIGCGKTTLLQRLKGMAIHYNKTQSIEFYQNIIDTPGEYIEHRRMYTSLATTAMDVDLVVILQSAIDKRLVFPEAFSTMFSKPVIGVVTKIDVANHDDINLAREQLERAGAKQIFEVSALYGDNTEDLQLLLND</sequence>
<evidence type="ECO:0000313" key="3">
    <source>
        <dbReference type="Proteomes" id="UP000297348"/>
    </source>
</evidence>
<dbReference type="Gene3D" id="3.40.50.300">
    <property type="entry name" value="P-loop containing nucleotide triphosphate hydrolases"/>
    <property type="match status" value="1"/>
</dbReference>
<protein>
    <submittedName>
        <fullName evidence="2">EutP/PduV family microcompartment system protein</fullName>
    </submittedName>
</protein>
<gene>
    <name evidence="2" type="primary">eutP</name>
    <name evidence="2" type="ORF">EGT51_00935</name>
</gene>
<keyword evidence="3" id="KW-1185">Reference proteome</keyword>
<dbReference type="AlphaFoldDB" id="A0A4Z0JE94"/>
<dbReference type="GO" id="GO:0005524">
    <property type="term" value="F:ATP binding"/>
    <property type="evidence" value="ECO:0007669"/>
    <property type="project" value="UniProtKB-UniRule"/>
</dbReference>
<evidence type="ECO:0000256" key="1">
    <source>
        <dbReference type="PIRNR" id="PIRNR036409"/>
    </source>
</evidence>
<dbReference type="RefSeq" id="WP_135366917.1">
    <property type="nucleotide sequence ID" value="NZ_RKLX01000001.1"/>
</dbReference>
<dbReference type="NCBIfam" id="TIGR02528">
    <property type="entry name" value="EutP"/>
    <property type="match status" value="1"/>
</dbReference>
<proteinExistence type="inferred from homology"/>
<dbReference type="InterPro" id="IPR012381">
    <property type="entry name" value="EutP_PduV"/>
</dbReference>
<dbReference type="PIRSF" id="PIRSF036409">
    <property type="entry name" value="EutP_PduV"/>
    <property type="match status" value="1"/>
</dbReference>
<dbReference type="EMBL" id="RKLX01000001">
    <property type="protein sequence ID" value="TGD20347.1"/>
    <property type="molecule type" value="Genomic_DNA"/>
</dbReference>
<dbReference type="OrthoDB" id="6179at2"/>
<dbReference type="SUPFAM" id="SSF52540">
    <property type="entry name" value="P-loop containing nucleoside triphosphate hydrolases"/>
    <property type="match status" value="1"/>
</dbReference>
<name>A0A4Z0JE94_9LACO</name>
<evidence type="ECO:0000313" key="2">
    <source>
        <dbReference type="EMBL" id="TGD20347.1"/>
    </source>
</evidence>
<dbReference type="PANTHER" id="PTHR40453">
    <property type="entry name" value="PROTEIN YOEF"/>
    <property type="match status" value="1"/>
</dbReference>
<accession>A0A4Z0JE94</accession>